<sequence length="259" mass="30967">MKKIYKYMQLREDFFLHPMFRATPVDYLNDPFESNVQYEQIERIVNNQNDNLEISFLGVNHNDHDSYFKCNLNNVVEREKLNLKKDIDNLGVVSFTENYDNLLMWSHYANNHKGMVIELHGNTSWLDKKTIKNNDNHGLKFDCGFNYIYEIAKRVTYNSNRPKFDEPSDGVNCFNQNDNILDEYFFQKSSCWIYEQEHRSILPLNLADKIISEKMPNLGHLLNDESQNFFTYKKMEKMDMNIFSMKHIFTMKIMKVLNM</sequence>
<evidence type="ECO:0000313" key="1">
    <source>
        <dbReference type="EMBL" id="MCF2301419.1"/>
    </source>
</evidence>
<proteinExistence type="predicted"/>
<protein>
    <submittedName>
        <fullName evidence="1">DUF2971 domain-containing protein</fullName>
    </submittedName>
</protein>
<evidence type="ECO:0000313" key="2">
    <source>
        <dbReference type="Proteomes" id="UP000813876"/>
    </source>
</evidence>
<reference evidence="1" key="1">
    <citation type="submission" date="2019-11" db="EMBL/GenBank/DDBJ databases">
        <title>Comparative genomics of photobacteria reveal adaptation to distinct habitats.</title>
        <authorList>
            <person name="Fuertes-Perez S."/>
            <person name="Hilgarth M."/>
            <person name="Vogel R.F."/>
        </authorList>
    </citation>
    <scope>NUCLEOTIDE SEQUENCE</scope>
    <source>
        <strain evidence="1">TMW2.2145</strain>
    </source>
</reference>
<comment type="caution">
    <text evidence="1">The sequence shown here is derived from an EMBL/GenBank/DDBJ whole genome shotgun (WGS) entry which is preliminary data.</text>
</comment>
<dbReference type="InterPro" id="IPR021352">
    <property type="entry name" value="DUF2971"/>
</dbReference>
<dbReference type="Pfam" id="PF11185">
    <property type="entry name" value="DUF2971"/>
    <property type="match status" value="1"/>
</dbReference>
<dbReference type="EMBL" id="WMCP01000005">
    <property type="protein sequence ID" value="MCF2301419.1"/>
    <property type="molecule type" value="Genomic_DNA"/>
</dbReference>
<dbReference type="RefSeq" id="WP_232580901.1">
    <property type="nucleotide sequence ID" value="NZ_WMCP01000005.1"/>
</dbReference>
<gene>
    <name evidence="1" type="ORF">GLP33_06705</name>
</gene>
<accession>A0AAW4ZWJ4</accession>
<dbReference type="Proteomes" id="UP000813876">
    <property type="component" value="Unassembled WGS sequence"/>
</dbReference>
<dbReference type="AlphaFoldDB" id="A0AAW4ZWJ4"/>
<name>A0AAW4ZWJ4_PHOPO</name>
<organism evidence="1 2">
    <name type="scientific">Photobacterium phosphoreum</name>
    <dbReference type="NCBI Taxonomy" id="659"/>
    <lineage>
        <taxon>Bacteria</taxon>
        <taxon>Pseudomonadati</taxon>
        <taxon>Pseudomonadota</taxon>
        <taxon>Gammaproteobacteria</taxon>
        <taxon>Vibrionales</taxon>
        <taxon>Vibrionaceae</taxon>
        <taxon>Photobacterium</taxon>
    </lineage>
</organism>